<name>A0A3L6LB89_9TRYP</name>
<proteinExistence type="predicted"/>
<protein>
    <submittedName>
        <fullName evidence="2">Uncharacterized protein</fullName>
    </submittedName>
</protein>
<dbReference type="AlphaFoldDB" id="A0A3L6LB89"/>
<sequence>MAQVTQRQRGQWRARRGCDFVLEGVPMYDSPDLSSESSDGEEPQGVITRGFQSVNPTEHGYPARHVATYATMQPTTAVWHPNAGWQKALLQQRLYERQLQQQELLRAEQPRHQQQVARNRYGAREPRRLPGLNPEGRESPVMPEQCQLVDDVDYVKYFSEEAKTGLFTMSSAFNVRSLGAVASHSQGARNLRSGQQQVQCLDNSSNGDKSTADYYILGESGGGSYVETQQTVNGGESRQLETRGIQTTSGCSPRNEGVHYLSNEFNSTGALNLYAIDLDNSGIYTPATCGSVDRAAASLERRCNSDMSQSNRTSVNTSSTGGWTTASTATISQYRNVVAGESGHTHFCNTDYNFAPSGMWRSNSSTFRGVCLHIEPNSPSAPPHTNANWRDDNEGCKMSVSPFLAESRNSLLGGQNFQHLLYKQEDPQVDERYDNAISDHPMPREYCYMESYLTDPKAPIQAKPDKVRPPVLSDEITGRGETRASGKLSTRLSPVRGFCYGV</sequence>
<organism evidence="2 3">
    <name type="scientific">Trypanosoma brucei equiperdum</name>
    <dbReference type="NCBI Taxonomy" id="630700"/>
    <lineage>
        <taxon>Eukaryota</taxon>
        <taxon>Discoba</taxon>
        <taxon>Euglenozoa</taxon>
        <taxon>Kinetoplastea</taxon>
        <taxon>Metakinetoplastina</taxon>
        <taxon>Trypanosomatida</taxon>
        <taxon>Trypanosomatidae</taxon>
        <taxon>Trypanosoma</taxon>
    </lineage>
</organism>
<evidence type="ECO:0000313" key="2">
    <source>
        <dbReference type="EMBL" id="RHW72841.1"/>
    </source>
</evidence>
<feature type="region of interest" description="Disordered" evidence="1">
    <location>
        <begin position="459"/>
        <end position="487"/>
    </location>
</feature>
<gene>
    <name evidence="2" type="ORF">DPX39_040079600</name>
</gene>
<feature type="region of interest" description="Disordered" evidence="1">
    <location>
        <begin position="27"/>
        <end position="59"/>
    </location>
</feature>
<evidence type="ECO:0000313" key="3">
    <source>
        <dbReference type="Proteomes" id="UP000266743"/>
    </source>
</evidence>
<comment type="caution">
    <text evidence="2">The sequence shown here is derived from an EMBL/GenBank/DDBJ whole genome shotgun (WGS) entry which is preliminary data.</text>
</comment>
<dbReference type="EMBL" id="QSBY01000004">
    <property type="protein sequence ID" value="RHW72841.1"/>
    <property type="molecule type" value="Genomic_DNA"/>
</dbReference>
<feature type="region of interest" description="Disordered" evidence="1">
    <location>
        <begin position="106"/>
        <end position="142"/>
    </location>
</feature>
<evidence type="ECO:0000256" key="1">
    <source>
        <dbReference type="SAM" id="MobiDB-lite"/>
    </source>
</evidence>
<dbReference type="Proteomes" id="UP000266743">
    <property type="component" value="Chromosome 4"/>
</dbReference>
<reference evidence="2 3" key="1">
    <citation type="submission" date="2018-09" db="EMBL/GenBank/DDBJ databases">
        <title>whole genome sequence of T. equiperdum IVM-t1 strain.</title>
        <authorList>
            <person name="Suganuma K."/>
        </authorList>
    </citation>
    <scope>NUCLEOTIDE SEQUENCE [LARGE SCALE GENOMIC DNA]</scope>
    <source>
        <strain evidence="2 3">IVM-t1</strain>
    </source>
</reference>
<accession>A0A3L6LB89</accession>